<sequence length="574" mass="65367">MRARYRSARGKRNLSSRLQLVLALLLAGLALTAVTRRYRSKPVETTEAEGEPKKYWTPTWLWGSEPKQEQWPETLVVYIFSNTDPEYFNNLKFFLKWGVREGDGAYYIIVVQEGGKSPMVDLEEVVLPGNARLLYHDNECYDWGTLGWIMSAGMVDAEDYKYFIMINSSVRGPYAPPYLPAKGGLRNYVGLQRETPAWHKRLTSQFDNDTRLVGPVISCEGTPYLGDPNGEWRAVPHVQSHAIAVDQVGLKVLQEDGDVLKCHTSHWENKWYAETGASAAILHRGYNIGSLMKRYEGRDWRSQESWNCEGDRDLFSGMDSNFAALQEAMFIPGKEGVLQTSDELLDVASAYERWMEQQSTADTELLSAVFPDIDEVKLPLVAMMHERGPSCFDFAYYRSLNTDLQQYATDDQLWGHFLHFGQFERRPFRFTCDWDPPAGHEWAGYPIRSDNAAGLSDAVKVTDPKKQRRVIRPEAGNGQEEGAPDAPQQEGAGSAAERRLKHRRVLWVAGGQNQFKDGLGRQGDVFQKQRYQQEAVHAQEAAQRHFHRDTPMEQIVTEGLHPEKEPAEEPIRSR</sequence>
<gene>
    <name evidence="2" type="primary">g4157</name>
    <name evidence="2" type="ORF">VP750_LOCUS3551</name>
</gene>
<name>A0ABP1FWP8_9CHLO</name>
<keyword evidence="3" id="KW-1185">Reference proteome</keyword>
<evidence type="ECO:0000313" key="3">
    <source>
        <dbReference type="Proteomes" id="UP001497392"/>
    </source>
</evidence>
<dbReference type="EMBL" id="CAXHTA020000005">
    <property type="protein sequence ID" value="CAL5221892.1"/>
    <property type="molecule type" value="Genomic_DNA"/>
</dbReference>
<evidence type="ECO:0000313" key="2">
    <source>
        <dbReference type="EMBL" id="CAL5221892.1"/>
    </source>
</evidence>
<feature type="region of interest" description="Disordered" evidence="1">
    <location>
        <begin position="464"/>
        <end position="498"/>
    </location>
</feature>
<feature type="region of interest" description="Disordered" evidence="1">
    <location>
        <begin position="536"/>
        <end position="574"/>
    </location>
</feature>
<feature type="compositionally biased region" description="Basic and acidic residues" evidence="1">
    <location>
        <begin position="560"/>
        <end position="574"/>
    </location>
</feature>
<comment type="caution">
    <text evidence="2">The sequence shown here is derived from an EMBL/GenBank/DDBJ whole genome shotgun (WGS) entry which is preliminary data.</text>
</comment>
<evidence type="ECO:0000256" key="1">
    <source>
        <dbReference type="SAM" id="MobiDB-lite"/>
    </source>
</evidence>
<protein>
    <submittedName>
        <fullName evidence="2">G4157 protein</fullName>
    </submittedName>
</protein>
<proteinExistence type="predicted"/>
<organism evidence="2 3">
    <name type="scientific">Coccomyxa viridis</name>
    <dbReference type="NCBI Taxonomy" id="1274662"/>
    <lineage>
        <taxon>Eukaryota</taxon>
        <taxon>Viridiplantae</taxon>
        <taxon>Chlorophyta</taxon>
        <taxon>core chlorophytes</taxon>
        <taxon>Trebouxiophyceae</taxon>
        <taxon>Trebouxiophyceae incertae sedis</taxon>
        <taxon>Coccomyxaceae</taxon>
        <taxon>Coccomyxa</taxon>
    </lineage>
</organism>
<accession>A0ABP1FWP8</accession>
<dbReference type="Proteomes" id="UP001497392">
    <property type="component" value="Unassembled WGS sequence"/>
</dbReference>
<reference evidence="2 3" key="1">
    <citation type="submission" date="2024-06" db="EMBL/GenBank/DDBJ databases">
        <authorList>
            <person name="Kraege A."/>
            <person name="Thomma B."/>
        </authorList>
    </citation>
    <scope>NUCLEOTIDE SEQUENCE [LARGE SCALE GENOMIC DNA]</scope>
</reference>